<evidence type="ECO:0000313" key="1">
    <source>
        <dbReference type="EMBL" id="OVA06371.1"/>
    </source>
</evidence>
<keyword evidence="2" id="KW-1185">Reference proteome</keyword>
<dbReference type="OMA" id="VEHEMQA"/>
<sequence>MNEGETVSVHSGKFKSIISQLSKVDITFSDEVKALRLLSLLPTSWDTAVMSISNSAGNEKLKLENVTAMILGEEDRRLERGYTASSSSSGSALNMQ</sequence>
<accession>A0A200Q7A2</accession>
<comment type="caution">
    <text evidence="1">The sequence shown here is derived from an EMBL/GenBank/DDBJ whole genome shotgun (WGS) entry which is preliminary data.</text>
</comment>
<organism evidence="1 2">
    <name type="scientific">Macleaya cordata</name>
    <name type="common">Five-seeded plume-poppy</name>
    <name type="synonym">Bocconia cordata</name>
    <dbReference type="NCBI Taxonomy" id="56857"/>
    <lineage>
        <taxon>Eukaryota</taxon>
        <taxon>Viridiplantae</taxon>
        <taxon>Streptophyta</taxon>
        <taxon>Embryophyta</taxon>
        <taxon>Tracheophyta</taxon>
        <taxon>Spermatophyta</taxon>
        <taxon>Magnoliopsida</taxon>
        <taxon>Ranunculales</taxon>
        <taxon>Papaveraceae</taxon>
        <taxon>Papaveroideae</taxon>
        <taxon>Macleaya</taxon>
    </lineage>
</organism>
<protein>
    <recommendedName>
        <fullName evidence="3">UBN2 domain-containing protein</fullName>
    </recommendedName>
</protein>
<dbReference type="OrthoDB" id="418757at2759"/>
<dbReference type="AlphaFoldDB" id="A0A200Q7A2"/>
<dbReference type="InParanoid" id="A0A200Q7A2"/>
<dbReference type="Pfam" id="PF14223">
    <property type="entry name" value="Retrotran_gag_2"/>
    <property type="match status" value="1"/>
</dbReference>
<gene>
    <name evidence="1" type="ORF">BVC80_8981g3</name>
</gene>
<evidence type="ECO:0000313" key="2">
    <source>
        <dbReference type="Proteomes" id="UP000195402"/>
    </source>
</evidence>
<dbReference type="Proteomes" id="UP000195402">
    <property type="component" value="Unassembled WGS sequence"/>
</dbReference>
<proteinExistence type="predicted"/>
<evidence type="ECO:0008006" key="3">
    <source>
        <dbReference type="Google" id="ProtNLM"/>
    </source>
</evidence>
<name>A0A200Q7A2_MACCD</name>
<reference evidence="1 2" key="1">
    <citation type="journal article" date="2017" name="Mol. Plant">
        <title>The Genome of Medicinal Plant Macleaya cordata Provides New Insights into Benzylisoquinoline Alkaloids Metabolism.</title>
        <authorList>
            <person name="Liu X."/>
            <person name="Liu Y."/>
            <person name="Huang P."/>
            <person name="Ma Y."/>
            <person name="Qing Z."/>
            <person name="Tang Q."/>
            <person name="Cao H."/>
            <person name="Cheng P."/>
            <person name="Zheng Y."/>
            <person name="Yuan Z."/>
            <person name="Zhou Y."/>
            <person name="Liu J."/>
            <person name="Tang Z."/>
            <person name="Zhuo Y."/>
            <person name="Zhang Y."/>
            <person name="Yu L."/>
            <person name="Huang J."/>
            <person name="Yang P."/>
            <person name="Peng Q."/>
            <person name="Zhang J."/>
            <person name="Jiang W."/>
            <person name="Zhang Z."/>
            <person name="Lin K."/>
            <person name="Ro D.K."/>
            <person name="Chen X."/>
            <person name="Xiong X."/>
            <person name="Shang Y."/>
            <person name="Huang S."/>
            <person name="Zeng J."/>
        </authorList>
    </citation>
    <scope>NUCLEOTIDE SEQUENCE [LARGE SCALE GENOMIC DNA]</scope>
    <source>
        <strain evidence="2">cv. BLH2017</strain>
        <tissue evidence="1">Root</tissue>
    </source>
</reference>
<dbReference type="EMBL" id="MVGT01002848">
    <property type="protein sequence ID" value="OVA06371.1"/>
    <property type="molecule type" value="Genomic_DNA"/>
</dbReference>